<dbReference type="AlphaFoldDB" id="A0A8H6PGM2"/>
<dbReference type="GO" id="GO:0008168">
    <property type="term" value="F:methyltransferase activity"/>
    <property type="evidence" value="ECO:0007669"/>
    <property type="project" value="UniProtKB-KW"/>
</dbReference>
<dbReference type="InterPro" id="IPR017804">
    <property type="entry name" value="MeTrfase_EgtD-like"/>
</dbReference>
<dbReference type="PANTHER" id="PTHR43397">
    <property type="entry name" value="ERGOTHIONEINE BIOSYNTHESIS PROTEIN 1"/>
    <property type="match status" value="1"/>
</dbReference>
<evidence type="ECO:0000256" key="3">
    <source>
        <dbReference type="ARBA" id="ARBA00022679"/>
    </source>
</evidence>
<dbReference type="InterPro" id="IPR051128">
    <property type="entry name" value="EgtD_Methyltrsf_superfamily"/>
</dbReference>
<sequence length="349" mass="39216">MPGLEIYNSSAFPIYEIRRENGGVDLRAQIASGLSLKSPSLPELLLWDEKGLRLFDTFARRDAYYLLDKEFEILEDNLPELTATIPSGSVLVELGCGSLQKTARILESLEKQRKSVRYYALDVSLPGLTNCLAGLTTNRLRDFRFISVTGLCGTYRDCIAWLSEQPDLGDATVSTVTLLWMGNSISNFSHYKEASTMLSEFKQACEMSGLRCQYLVAADGCEDQQRIMDAYDTSSPHLQAFMLNGLCQANTVLGREAFNLEDWSCEAEFSPRQQCLDVYYVPLRDVQVDLHGEGESSHFRCGQRIKAISSGKWTKTLVAKMASLADFQLNRIWGDRSGVYYFYHLTSAV</sequence>
<name>A0A8H6PGM2_9EURO</name>
<dbReference type="OrthoDB" id="659at2759"/>
<dbReference type="Proteomes" id="UP000630445">
    <property type="component" value="Unassembled WGS sequence"/>
</dbReference>
<proteinExistence type="inferred from homology"/>
<dbReference type="EMBL" id="JACBAF010001998">
    <property type="protein sequence ID" value="KAF7170235.1"/>
    <property type="molecule type" value="Genomic_DNA"/>
</dbReference>
<keyword evidence="8" id="KW-1185">Reference proteome</keyword>
<comment type="similarity">
    <text evidence="1">Belongs to the methyltransferase superfamily.</text>
</comment>
<dbReference type="Pfam" id="PF10017">
    <property type="entry name" value="Methyltransf_33"/>
    <property type="match status" value="1"/>
</dbReference>
<evidence type="ECO:0000259" key="5">
    <source>
        <dbReference type="Pfam" id="PF10017"/>
    </source>
</evidence>
<dbReference type="NCBIfam" id="TIGR03439">
    <property type="entry name" value="methyl_EasF"/>
    <property type="match status" value="1"/>
</dbReference>
<accession>A0A8H6PGM2</accession>
<dbReference type="EMBL" id="JACBAD010001833">
    <property type="protein sequence ID" value="KAF7133604.1"/>
    <property type="molecule type" value="Genomic_DNA"/>
</dbReference>
<gene>
    <name evidence="6" type="ORF">CNMCM5793_004733</name>
    <name evidence="7" type="ORF">CNMCM6106_005013</name>
</gene>
<keyword evidence="2" id="KW-0489">Methyltransferase</keyword>
<evidence type="ECO:0000256" key="4">
    <source>
        <dbReference type="ARBA" id="ARBA00022691"/>
    </source>
</evidence>
<dbReference type="Proteomes" id="UP000662466">
    <property type="component" value="Unassembled WGS sequence"/>
</dbReference>
<evidence type="ECO:0000313" key="7">
    <source>
        <dbReference type="EMBL" id="KAF7170235.1"/>
    </source>
</evidence>
<evidence type="ECO:0000313" key="6">
    <source>
        <dbReference type="EMBL" id="KAF7133604.1"/>
    </source>
</evidence>
<dbReference type="InterPro" id="IPR019257">
    <property type="entry name" value="MeTrfase_dom"/>
</dbReference>
<dbReference type="Gene3D" id="3.40.50.150">
    <property type="entry name" value="Vaccinia Virus protein VP39"/>
    <property type="match status" value="1"/>
</dbReference>
<feature type="domain" description="Histidine-specific methyltransferase SAM-dependent" evidence="5">
    <location>
        <begin position="27"/>
        <end position="345"/>
    </location>
</feature>
<keyword evidence="4" id="KW-0949">S-adenosyl-L-methionine</keyword>
<dbReference type="GO" id="GO:0032259">
    <property type="term" value="P:methylation"/>
    <property type="evidence" value="ECO:0007669"/>
    <property type="project" value="UniProtKB-KW"/>
</dbReference>
<dbReference type="PIRSF" id="PIRSF018005">
    <property type="entry name" value="UCP018005"/>
    <property type="match status" value="1"/>
</dbReference>
<evidence type="ECO:0000256" key="2">
    <source>
        <dbReference type="ARBA" id="ARBA00022603"/>
    </source>
</evidence>
<evidence type="ECO:0000256" key="1">
    <source>
        <dbReference type="ARBA" id="ARBA00008361"/>
    </source>
</evidence>
<dbReference type="InterPro" id="IPR017805">
    <property type="entry name" value="SAM_MeTrfase_EasF-type_put"/>
</dbReference>
<dbReference type="PANTHER" id="PTHR43397:SF2">
    <property type="entry name" value="HISTIDINE-SPECIFIC METHYLTRANSFERASE SAM-DEPENDENT DOMAIN-CONTAINING PROTEIN"/>
    <property type="match status" value="1"/>
</dbReference>
<keyword evidence="3" id="KW-0808">Transferase</keyword>
<evidence type="ECO:0000313" key="8">
    <source>
        <dbReference type="Proteomes" id="UP000630445"/>
    </source>
</evidence>
<comment type="caution">
    <text evidence="6">The sequence shown here is derived from an EMBL/GenBank/DDBJ whole genome shotgun (WGS) entry which is preliminary data.</text>
</comment>
<organism evidence="6 8">
    <name type="scientific">Aspergillus hiratsukae</name>
    <dbReference type="NCBI Taxonomy" id="1194566"/>
    <lineage>
        <taxon>Eukaryota</taxon>
        <taxon>Fungi</taxon>
        <taxon>Dikarya</taxon>
        <taxon>Ascomycota</taxon>
        <taxon>Pezizomycotina</taxon>
        <taxon>Eurotiomycetes</taxon>
        <taxon>Eurotiomycetidae</taxon>
        <taxon>Eurotiales</taxon>
        <taxon>Aspergillaceae</taxon>
        <taxon>Aspergillus</taxon>
        <taxon>Aspergillus subgen. Fumigati</taxon>
    </lineage>
</organism>
<dbReference type="InterPro" id="IPR029063">
    <property type="entry name" value="SAM-dependent_MTases_sf"/>
</dbReference>
<reference evidence="6" key="1">
    <citation type="submission" date="2020-06" db="EMBL/GenBank/DDBJ databases">
        <title>Draft genome sequences of strains closely related to Aspergillus parafelis and Aspergillus hiratsukae.</title>
        <authorList>
            <person name="Dos Santos R.A.C."/>
            <person name="Rivero-Menendez O."/>
            <person name="Steenwyk J.L."/>
            <person name="Mead M.E."/>
            <person name="Goldman G.H."/>
            <person name="Alastruey-Izquierdo A."/>
            <person name="Rokas A."/>
        </authorList>
    </citation>
    <scope>NUCLEOTIDE SEQUENCE</scope>
    <source>
        <strain evidence="6">CNM-CM5793</strain>
        <strain evidence="7">CNM-CM6106</strain>
    </source>
</reference>
<protein>
    <recommendedName>
        <fullName evidence="5">Histidine-specific methyltransferase SAM-dependent domain-containing protein</fullName>
    </recommendedName>
</protein>